<proteinExistence type="predicted"/>
<evidence type="ECO:0000313" key="1">
    <source>
        <dbReference type="EMBL" id="TYB77905.1"/>
    </source>
</evidence>
<keyword evidence="1" id="KW-0282">Flagellum</keyword>
<gene>
    <name evidence="1" type="primary">flaF</name>
    <name evidence="1" type="ORF">FVF75_16840</name>
</gene>
<keyword evidence="2" id="KW-1185">Reference proteome</keyword>
<sequence>MTALSMAKTAYAANKTPIRTTRGTEYDAFALVTHRLRTAEARGRPGFADLAQALHANRRLWTMLAADVAEDGNALPPGLRAQIFYLAEFTTQHSRKVLRGDDTAEALVDINTAIMRGLRTSGVAA</sequence>
<name>A0A5D0RAK5_9RHOB</name>
<dbReference type="NCBIfam" id="NF009435">
    <property type="entry name" value="PRK12794.1"/>
    <property type="match status" value="1"/>
</dbReference>
<protein>
    <submittedName>
        <fullName evidence="1">Flagellar biosynthesis regulator FlaF</fullName>
    </submittedName>
</protein>
<dbReference type="EMBL" id="VSIY01000015">
    <property type="protein sequence ID" value="TYB77905.1"/>
    <property type="molecule type" value="Genomic_DNA"/>
</dbReference>
<comment type="caution">
    <text evidence="1">The sequence shown here is derived from an EMBL/GenBank/DDBJ whole genome shotgun (WGS) entry which is preliminary data.</text>
</comment>
<dbReference type="GO" id="GO:0044781">
    <property type="term" value="P:bacterial-type flagellum organization"/>
    <property type="evidence" value="ECO:0007669"/>
    <property type="project" value="InterPro"/>
</dbReference>
<keyword evidence="1" id="KW-0969">Cilium</keyword>
<evidence type="ECO:0000313" key="2">
    <source>
        <dbReference type="Proteomes" id="UP000322080"/>
    </source>
</evidence>
<reference evidence="1 2" key="1">
    <citation type="submission" date="2019-08" db="EMBL/GenBank/DDBJ databases">
        <title>Identification of a novel species of the genus Boseongicola.</title>
        <authorList>
            <person name="Zhang X.-Q."/>
        </authorList>
    </citation>
    <scope>NUCLEOTIDE SEQUENCE [LARGE SCALE GENOMIC DNA]</scope>
    <source>
        <strain evidence="1 2">HY14</strain>
    </source>
</reference>
<keyword evidence="1" id="KW-0966">Cell projection</keyword>
<dbReference type="AlphaFoldDB" id="A0A5D0RAK5"/>
<dbReference type="Proteomes" id="UP000322080">
    <property type="component" value="Unassembled WGS sequence"/>
</dbReference>
<dbReference type="Pfam" id="PF07309">
    <property type="entry name" value="FlaF"/>
    <property type="match status" value="1"/>
</dbReference>
<accession>A0A5D0RAK5</accession>
<organism evidence="1 2">
    <name type="scientific">Maritimibacter fusiformis</name>
    <dbReference type="NCBI Taxonomy" id="2603819"/>
    <lineage>
        <taxon>Bacteria</taxon>
        <taxon>Pseudomonadati</taxon>
        <taxon>Pseudomonadota</taxon>
        <taxon>Alphaproteobacteria</taxon>
        <taxon>Rhodobacterales</taxon>
        <taxon>Roseobacteraceae</taxon>
        <taxon>Maritimibacter</taxon>
    </lineage>
</organism>
<dbReference type="InterPro" id="IPR010845">
    <property type="entry name" value="FlaF"/>
</dbReference>